<proteinExistence type="predicted"/>
<feature type="compositionally biased region" description="Basic and acidic residues" evidence="1">
    <location>
        <begin position="102"/>
        <end position="116"/>
    </location>
</feature>
<name>A0A7Z0GJ63_9MICC</name>
<dbReference type="AlphaFoldDB" id="A0A7Z0GJ63"/>
<dbReference type="RefSeq" id="WP_179540506.1">
    <property type="nucleotide sequence ID" value="NZ_BAAALL010000010.1"/>
</dbReference>
<evidence type="ECO:0000313" key="2">
    <source>
        <dbReference type="EMBL" id="NYJ76960.1"/>
    </source>
</evidence>
<feature type="region of interest" description="Disordered" evidence="1">
    <location>
        <begin position="1"/>
        <end position="116"/>
    </location>
</feature>
<dbReference type="Proteomes" id="UP000535437">
    <property type="component" value="Unassembled WGS sequence"/>
</dbReference>
<gene>
    <name evidence="2" type="ORF">HNR09_000371</name>
</gene>
<organism evidence="2 3">
    <name type="scientific">Nesterenkonia xinjiangensis</name>
    <dbReference type="NCBI Taxonomy" id="225327"/>
    <lineage>
        <taxon>Bacteria</taxon>
        <taxon>Bacillati</taxon>
        <taxon>Actinomycetota</taxon>
        <taxon>Actinomycetes</taxon>
        <taxon>Micrococcales</taxon>
        <taxon>Micrococcaceae</taxon>
        <taxon>Nesterenkonia</taxon>
    </lineage>
</organism>
<sequence length="116" mass="12581">MSTEKPRGRRGRRRVVAPATSGQPEEVESQVFRSASLEAGEAREETSPKAADQGPEGGAAADRKVSEEEPSEDRTRGETNSEETAGTKKPESTSANAPALSPRDRWILDQRPPHWG</sequence>
<dbReference type="EMBL" id="JACCFY010000001">
    <property type="protein sequence ID" value="NYJ76960.1"/>
    <property type="molecule type" value="Genomic_DNA"/>
</dbReference>
<reference evidence="2 3" key="1">
    <citation type="submission" date="2020-07" db="EMBL/GenBank/DDBJ databases">
        <title>Sequencing the genomes of 1000 actinobacteria strains.</title>
        <authorList>
            <person name="Klenk H.-P."/>
        </authorList>
    </citation>
    <scope>NUCLEOTIDE SEQUENCE [LARGE SCALE GENOMIC DNA]</scope>
    <source>
        <strain evidence="2 3">DSM 15475</strain>
    </source>
</reference>
<protein>
    <submittedName>
        <fullName evidence="2">Uncharacterized protein</fullName>
    </submittedName>
</protein>
<accession>A0A7Z0GJ63</accession>
<evidence type="ECO:0000313" key="3">
    <source>
        <dbReference type="Proteomes" id="UP000535437"/>
    </source>
</evidence>
<comment type="caution">
    <text evidence="2">The sequence shown here is derived from an EMBL/GenBank/DDBJ whole genome shotgun (WGS) entry which is preliminary data.</text>
</comment>
<keyword evidence="3" id="KW-1185">Reference proteome</keyword>
<evidence type="ECO:0000256" key="1">
    <source>
        <dbReference type="SAM" id="MobiDB-lite"/>
    </source>
</evidence>
<feature type="compositionally biased region" description="Basic and acidic residues" evidence="1">
    <location>
        <begin position="61"/>
        <end position="91"/>
    </location>
</feature>